<dbReference type="PANTHER" id="PTHR35478:SF1">
    <property type="entry name" value="ZINC FINGER FYVE DOMAIN-CONTAINING PROTEIN 26"/>
    <property type="match status" value="1"/>
</dbReference>
<evidence type="ECO:0000313" key="6">
    <source>
        <dbReference type="EMBL" id="CAH1420108.1"/>
    </source>
</evidence>
<evidence type="ECO:0000313" key="7">
    <source>
        <dbReference type="Proteomes" id="UP001157418"/>
    </source>
</evidence>
<sequence length="487" mass="54667">MIEGKSEKGKSKEIGHEEDSEGKLLSPSSKEAKPSSYCPSSATPGVPLYPLQLDVVKHLVKLSPVKAVLACVFGNCILYGGNDYSSTMSGSLTNGPGSVQKHDADRLFFEFALDQSERFPTLNRWIQIQTNLHRVSEVAVTAEHSVNDGIEAKTSVKRFREHDSDSDLEHDELVAVGTSSLSVLTDTTNESACHHWGFFNIVNHGVSKDLYESIHSFSNQFFDLPSETKLKLGPSSCIKTYTPPFIASPYFESLKVCGPDFHSSAQDSIDVIFDEKPHEFCEILEEYGKRMTKLSNKIMKIALMILGEEFDTRFYNSDFKKCHGYLRINRYSPPMKSEGKETTELGLGMHTDMSCITIVYQDDSGGLQVKSKEDGRWMDIAQSEGTLVVNIGDLLQAWSNNKLVSSEHRVVLKKPVNRLSIAFFWCFEDEKVIYAPKEVVGNGNMRFYEPFVCSDYLKFRESNEEGKFEKVGFTVKDFVTNNTKSSV</sequence>
<evidence type="ECO:0000256" key="3">
    <source>
        <dbReference type="RuleBase" id="RU003682"/>
    </source>
</evidence>
<accession>A0AAU9M681</accession>
<feature type="compositionally biased region" description="Basic and acidic residues" evidence="4">
    <location>
        <begin position="1"/>
        <end position="17"/>
    </location>
</feature>
<comment type="caution">
    <text evidence="6">The sequence shown here is derived from an EMBL/GenBank/DDBJ whole genome shotgun (WGS) entry which is preliminary data.</text>
</comment>
<reference evidence="6 7" key="1">
    <citation type="submission" date="2022-01" db="EMBL/GenBank/DDBJ databases">
        <authorList>
            <person name="Xiong W."/>
            <person name="Schranz E."/>
        </authorList>
    </citation>
    <scope>NUCLEOTIDE SEQUENCE [LARGE SCALE GENOMIC DNA]</scope>
</reference>
<dbReference type="Pfam" id="PF14226">
    <property type="entry name" value="DIOX_N"/>
    <property type="match status" value="1"/>
</dbReference>
<dbReference type="SUPFAM" id="SSF51197">
    <property type="entry name" value="Clavaminate synthase-like"/>
    <property type="match status" value="1"/>
</dbReference>
<evidence type="ECO:0000256" key="4">
    <source>
        <dbReference type="SAM" id="MobiDB-lite"/>
    </source>
</evidence>
<dbReference type="GO" id="GO:0046872">
    <property type="term" value="F:metal ion binding"/>
    <property type="evidence" value="ECO:0007669"/>
    <property type="project" value="UniProtKB-KW"/>
</dbReference>
<dbReference type="AlphaFoldDB" id="A0AAU9M681"/>
<evidence type="ECO:0000256" key="1">
    <source>
        <dbReference type="ARBA" id="ARBA00022723"/>
    </source>
</evidence>
<dbReference type="GO" id="GO:0016705">
    <property type="term" value="F:oxidoreductase activity, acting on paired donors, with incorporation or reduction of molecular oxygen"/>
    <property type="evidence" value="ECO:0007669"/>
    <property type="project" value="UniProtKB-ARBA"/>
</dbReference>
<keyword evidence="2 3" id="KW-0408">Iron</keyword>
<dbReference type="PROSITE" id="PS51471">
    <property type="entry name" value="FE2OG_OXY"/>
    <property type="match status" value="1"/>
</dbReference>
<organism evidence="6 7">
    <name type="scientific">Lactuca virosa</name>
    <dbReference type="NCBI Taxonomy" id="75947"/>
    <lineage>
        <taxon>Eukaryota</taxon>
        <taxon>Viridiplantae</taxon>
        <taxon>Streptophyta</taxon>
        <taxon>Embryophyta</taxon>
        <taxon>Tracheophyta</taxon>
        <taxon>Spermatophyta</taxon>
        <taxon>Magnoliopsida</taxon>
        <taxon>eudicotyledons</taxon>
        <taxon>Gunneridae</taxon>
        <taxon>Pentapetalae</taxon>
        <taxon>asterids</taxon>
        <taxon>campanulids</taxon>
        <taxon>Asterales</taxon>
        <taxon>Asteraceae</taxon>
        <taxon>Cichorioideae</taxon>
        <taxon>Cichorieae</taxon>
        <taxon>Lactucinae</taxon>
        <taxon>Lactuca</taxon>
    </lineage>
</organism>
<dbReference type="PANTHER" id="PTHR35478">
    <property type="entry name" value="ZINC FINGER FYVE DOMAIN PROTEIN"/>
    <property type="match status" value="1"/>
</dbReference>
<dbReference type="InterPro" id="IPR026992">
    <property type="entry name" value="DIOX_N"/>
</dbReference>
<comment type="similarity">
    <text evidence="3">Belongs to the iron/ascorbate-dependent oxidoreductase family.</text>
</comment>
<feature type="region of interest" description="Disordered" evidence="4">
    <location>
        <begin position="1"/>
        <end position="38"/>
    </location>
</feature>
<dbReference type="InterPro" id="IPR027443">
    <property type="entry name" value="IPNS-like_sf"/>
</dbReference>
<name>A0AAU9M681_9ASTR</name>
<protein>
    <recommendedName>
        <fullName evidence="5">Fe2OG dioxygenase domain-containing protein</fullName>
    </recommendedName>
</protein>
<dbReference type="InterPro" id="IPR005123">
    <property type="entry name" value="Oxoglu/Fe-dep_dioxygenase_dom"/>
</dbReference>
<evidence type="ECO:0000256" key="2">
    <source>
        <dbReference type="ARBA" id="ARBA00023004"/>
    </source>
</evidence>
<evidence type="ECO:0000259" key="5">
    <source>
        <dbReference type="PROSITE" id="PS51471"/>
    </source>
</evidence>
<dbReference type="Pfam" id="PF03171">
    <property type="entry name" value="2OG-FeII_Oxy"/>
    <property type="match status" value="1"/>
</dbReference>
<dbReference type="InterPro" id="IPR044861">
    <property type="entry name" value="IPNS-like_FE2OG_OXY"/>
</dbReference>
<keyword evidence="3" id="KW-0560">Oxidoreductase</keyword>
<keyword evidence="7" id="KW-1185">Reference proteome</keyword>
<dbReference type="Proteomes" id="UP001157418">
    <property type="component" value="Unassembled WGS sequence"/>
</dbReference>
<dbReference type="EMBL" id="CAKMRJ010000816">
    <property type="protein sequence ID" value="CAH1420108.1"/>
    <property type="molecule type" value="Genomic_DNA"/>
</dbReference>
<gene>
    <name evidence="6" type="ORF">LVIROSA_LOCUS7600</name>
</gene>
<feature type="domain" description="Fe2OG dioxygenase" evidence="5">
    <location>
        <begin position="322"/>
        <end position="428"/>
    </location>
</feature>
<keyword evidence="1 3" id="KW-0479">Metal-binding</keyword>
<dbReference type="Gene3D" id="2.60.120.330">
    <property type="entry name" value="B-lactam Antibiotic, Isopenicillin N Synthase, Chain"/>
    <property type="match status" value="1"/>
</dbReference>
<proteinExistence type="inferred from homology"/>